<feature type="region of interest" description="Disordered" evidence="2">
    <location>
        <begin position="156"/>
        <end position="178"/>
    </location>
</feature>
<keyword evidence="4" id="KW-1185">Reference proteome</keyword>
<evidence type="ECO:0000256" key="1">
    <source>
        <dbReference type="SAM" id="Coils"/>
    </source>
</evidence>
<feature type="compositionally biased region" description="Low complexity" evidence="2">
    <location>
        <begin position="808"/>
        <end position="825"/>
    </location>
</feature>
<feature type="compositionally biased region" description="Low complexity" evidence="2">
    <location>
        <begin position="386"/>
        <end position="397"/>
    </location>
</feature>
<sequence length="886" mass="99715">MTTTSAPSEHGDPFFRNTRNRIASLSNKNREILDQISKLQESQSQTLSVINSKLENIPPSNEPEHINKIVNNLKSSKRLNNGFSRTESTNNEKTFEVDEVDVNDNDINEKKKIDDSLSSLRRSKLAAMNNNNNSNKDLSKKITSTNSAEELDLKYLLEENDSDSENTGEISDGLEDKDFDHDDLSLKRRSFKGHPSLSINTSNIKSPSRLITPDSSDSEFDMSTAHMPLAPTLGNRNPLRAANRYGSANEISVDRRGRSASITFNPMVETVEDDSDVADHVEVNEKSSENESRTRSKQIIGRRRTQKYLDEYDVDVDLKKANRINRVNRRSQTDDSYPSVDIQDDSSIISSESMTESLRPRILKHGATLENGSTSERKQRKNKIISVSPSATSPGSSLEGASLTNPSASQPLTAVAQHHKHLQNAFESFEKLFTFLGGPVDDASPPPSRSMAMVVSSALTLNTKMRNLVGNDNPPSERSLKALLKTSDEQIRSLTECILALSPLAPKKTSKRMSTEINGRGHAQYSGDPTLLQMPTPAHSVRSMSPIPRMSSIPSELQESQNCAEHIDGSTQRTSPIPQSDQPSPTYYNQTQRPRSNRISRPPSPGISPENMLDQQYMQQPASRTLDYREIRNRRVSGGAYNSSYSGILPTTSPSPPPLPHYDSSASNGRMYYDRNELPRTQRYNHQPFNNTLPSSTLITPHQRTTSRPTSYIRTEESYPMNPVRNSSLYRTASGRSYTPRFVGDEFSNNSRQQPRMYEFTRRADPLSPIERRQTPASEVDRRNGYDQNVYGENVHERDYIPRGNDPNSNFNNSNNNNNNNNNNNYRQRLMQQEHNQEVQNDSGEVNEENRSEEDCENNNICNDIGRVGQDNNQINNISDDNMKDT</sequence>
<feature type="region of interest" description="Disordered" evidence="2">
    <location>
        <begin position="327"/>
        <end position="406"/>
    </location>
</feature>
<evidence type="ECO:0000313" key="4">
    <source>
        <dbReference type="Proteomes" id="UP000266861"/>
    </source>
</evidence>
<dbReference type="OrthoDB" id="2287434at2759"/>
<feature type="region of interest" description="Disordered" evidence="2">
    <location>
        <begin position="684"/>
        <end position="710"/>
    </location>
</feature>
<feature type="compositionally biased region" description="Acidic residues" evidence="2">
    <location>
        <begin position="845"/>
        <end position="857"/>
    </location>
</feature>
<organism evidence="3 4">
    <name type="scientific">Diversispora epigaea</name>
    <dbReference type="NCBI Taxonomy" id="1348612"/>
    <lineage>
        <taxon>Eukaryota</taxon>
        <taxon>Fungi</taxon>
        <taxon>Fungi incertae sedis</taxon>
        <taxon>Mucoromycota</taxon>
        <taxon>Glomeromycotina</taxon>
        <taxon>Glomeromycetes</taxon>
        <taxon>Diversisporales</taxon>
        <taxon>Diversisporaceae</taxon>
        <taxon>Diversispora</taxon>
    </lineage>
</organism>
<feature type="compositionally biased region" description="Polar residues" evidence="2">
    <location>
        <begin position="197"/>
        <end position="206"/>
    </location>
</feature>
<gene>
    <name evidence="3" type="ORF">Glove_415g11</name>
</gene>
<dbReference type="Proteomes" id="UP000266861">
    <property type="component" value="Unassembled WGS sequence"/>
</dbReference>
<evidence type="ECO:0000256" key="2">
    <source>
        <dbReference type="SAM" id="MobiDB-lite"/>
    </source>
</evidence>
<feature type="compositionally biased region" description="Polar residues" evidence="2">
    <location>
        <begin position="826"/>
        <end position="844"/>
    </location>
</feature>
<reference evidence="3 4" key="1">
    <citation type="submission" date="2018-08" db="EMBL/GenBank/DDBJ databases">
        <title>Genome and evolution of the arbuscular mycorrhizal fungus Diversispora epigaea (formerly Glomus versiforme) and its bacterial endosymbionts.</title>
        <authorList>
            <person name="Sun X."/>
            <person name="Fei Z."/>
            <person name="Harrison M."/>
        </authorList>
    </citation>
    <scope>NUCLEOTIDE SEQUENCE [LARGE SCALE GENOMIC DNA]</scope>
    <source>
        <strain evidence="3 4">IT104</strain>
    </source>
</reference>
<keyword evidence="1" id="KW-0175">Coiled coil</keyword>
<name>A0A397GWS4_9GLOM</name>
<dbReference type="AlphaFoldDB" id="A0A397GWS4"/>
<feature type="compositionally biased region" description="Basic and acidic residues" evidence="2">
    <location>
        <begin position="759"/>
        <end position="785"/>
    </location>
</feature>
<feature type="region of interest" description="Disordered" evidence="2">
    <location>
        <begin position="519"/>
        <end position="611"/>
    </location>
</feature>
<protein>
    <submittedName>
        <fullName evidence="3">Uncharacterized protein</fullName>
    </submittedName>
</protein>
<feature type="region of interest" description="Disordered" evidence="2">
    <location>
        <begin position="192"/>
        <end position="222"/>
    </location>
</feature>
<feature type="region of interest" description="Disordered" evidence="2">
    <location>
        <begin position="638"/>
        <end position="661"/>
    </location>
</feature>
<dbReference type="EMBL" id="PQFF01000368">
    <property type="protein sequence ID" value="RHZ55441.1"/>
    <property type="molecule type" value="Genomic_DNA"/>
</dbReference>
<feature type="compositionally biased region" description="Low complexity" evidence="2">
    <location>
        <begin position="858"/>
        <end position="880"/>
    </location>
</feature>
<comment type="caution">
    <text evidence="3">The sequence shown here is derived from an EMBL/GenBank/DDBJ whole genome shotgun (WGS) entry which is preliminary data.</text>
</comment>
<feature type="compositionally biased region" description="Low complexity" evidence="2">
    <location>
        <begin position="339"/>
        <end position="353"/>
    </location>
</feature>
<feature type="compositionally biased region" description="Low complexity" evidence="2">
    <location>
        <begin position="542"/>
        <end position="555"/>
    </location>
</feature>
<feature type="compositionally biased region" description="Acidic residues" evidence="2">
    <location>
        <begin position="158"/>
        <end position="173"/>
    </location>
</feature>
<evidence type="ECO:0000313" key="3">
    <source>
        <dbReference type="EMBL" id="RHZ55441.1"/>
    </source>
</evidence>
<feature type="region of interest" description="Disordered" evidence="2">
    <location>
        <begin position="741"/>
        <end position="886"/>
    </location>
</feature>
<accession>A0A397GWS4</accession>
<feature type="compositionally biased region" description="Polar residues" evidence="2">
    <location>
        <begin position="557"/>
        <end position="592"/>
    </location>
</feature>
<proteinExistence type="predicted"/>
<feature type="coiled-coil region" evidence="1">
    <location>
        <begin position="15"/>
        <end position="42"/>
    </location>
</feature>